<sequence>MLTPNASCTLYLQTGPGAYTRVYVPACFWQDGEDGVSIVIPGELPEQYKGEKREKDYVVQGERMGEVTDTQSKRELIADKPLTIKSLVHCSFGGLPHCEVTTE</sequence>
<comment type="caution">
    <text evidence="1">The sequence shown here is derived from an EMBL/GenBank/DDBJ whole genome shotgun (WGS) entry which is preliminary data.</text>
</comment>
<accession>A0A0D8J1L9</accession>
<protein>
    <submittedName>
        <fullName evidence="1">Uncharacterized protein</fullName>
    </submittedName>
</protein>
<name>A0A0D8J1L9_9FIRM</name>
<keyword evidence="2" id="KW-1185">Reference proteome</keyword>
<reference evidence="1" key="1">
    <citation type="submission" date="2015-02" db="EMBL/GenBank/DDBJ databases">
        <title>A novel member of the family Ruminococcaceae isolated from human feces.</title>
        <authorList>
            <person name="Shkoporov A.N."/>
            <person name="Chaplin A.V."/>
            <person name="Motuzova O.V."/>
            <person name="Kafarskaia L.I."/>
            <person name="Khokhlova E.V."/>
            <person name="Efimov B.A."/>
        </authorList>
    </citation>
    <scope>NUCLEOTIDE SEQUENCE [LARGE SCALE GENOMIC DNA]</scope>
    <source>
        <strain evidence="1">585-1</strain>
    </source>
</reference>
<evidence type="ECO:0000313" key="1">
    <source>
        <dbReference type="EMBL" id="KJF40441.1"/>
    </source>
</evidence>
<dbReference type="Proteomes" id="UP000032483">
    <property type="component" value="Unassembled WGS sequence"/>
</dbReference>
<dbReference type="RefSeq" id="WP_050004865.1">
    <property type="nucleotide sequence ID" value="NZ_JXXK01000006.1"/>
</dbReference>
<proteinExistence type="predicted"/>
<dbReference type="AlphaFoldDB" id="A0A0D8J1L9"/>
<organism evidence="1 2">
    <name type="scientific">Ruthenibacterium lactatiformans</name>
    <dbReference type="NCBI Taxonomy" id="1550024"/>
    <lineage>
        <taxon>Bacteria</taxon>
        <taxon>Bacillati</taxon>
        <taxon>Bacillota</taxon>
        <taxon>Clostridia</taxon>
        <taxon>Eubacteriales</taxon>
        <taxon>Oscillospiraceae</taxon>
        <taxon>Ruthenibacterium</taxon>
    </lineage>
</organism>
<dbReference type="GeneID" id="42856149"/>
<gene>
    <name evidence="1" type="ORF">TQ39_05870</name>
</gene>
<evidence type="ECO:0000313" key="2">
    <source>
        <dbReference type="Proteomes" id="UP000032483"/>
    </source>
</evidence>
<dbReference type="EMBL" id="JXXK01000006">
    <property type="protein sequence ID" value="KJF40441.1"/>
    <property type="molecule type" value="Genomic_DNA"/>
</dbReference>